<accession>A0AAN6S5A4</accession>
<evidence type="ECO:0000313" key="2">
    <source>
        <dbReference type="EMBL" id="KAK3940970.1"/>
    </source>
</evidence>
<dbReference type="AlphaFoldDB" id="A0AAN6S5A4"/>
<dbReference type="Proteomes" id="UP001303473">
    <property type="component" value="Unassembled WGS sequence"/>
</dbReference>
<gene>
    <name evidence="2" type="ORF">QBC46DRAFT_383968</name>
</gene>
<feature type="signal peptide" evidence="1">
    <location>
        <begin position="1"/>
        <end position="23"/>
    </location>
</feature>
<keyword evidence="3" id="KW-1185">Reference proteome</keyword>
<reference evidence="3" key="1">
    <citation type="journal article" date="2023" name="Mol. Phylogenet. Evol.">
        <title>Genome-scale phylogeny and comparative genomics of the fungal order Sordariales.</title>
        <authorList>
            <person name="Hensen N."/>
            <person name="Bonometti L."/>
            <person name="Westerberg I."/>
            <person name="Brannstrom I.O."/>
            <person name="Guillou S."/>
            <person name="Cros-Aarteil S."/>
            <person name="Calhoun S."/>
            <person name="Haridas S."/>
            <person name="Kuo A."/>
            <person name="Mondo S."/>
            <person name="Pangilinan J."/>
            <person name="Riley R."/>
            <person name="LaButti K."/>
            <person name="Andreopoulos B."/>
            <person name="Lipzen A."/>
            <person name="Chen C."/>
            <person name="Yan M."/>
            <person name="Daum C."/>
            <person name="Ng V."/>
            <person name="Clum A."/>
            <person name="Steindorff A."/>
            <person name="Ohm R.A."/>
            <person name="Martin F."/>
            <person name="Silar P."/>
            <person name="Natvig D.O."/>
            <person name="Lalanne C."/>
            <person name="Gautier V."/>
            <person name="Ament-Velasquez S.L."/>
            <person name="Kruys A."/>
            <person name="Hutchinson M.I."/>
            <person name="Powell A.J."/>
            <person name="Barry K."/>
            <person name="Miller A.N."/>
            <person name="Grigoriev I.V."/>
            <person name="Debuchy R."/>
            <person name="Gladieux P."/>
            <person name="Hiltunen Thoren M."/>
            <person name="Johannesson H."/>
        </authorList>
    </citation>
    <scope>NUCLEOTIDE SEQUENCE [LARGE SCALE GENOMIC DNA]</scope>
    <source>
        <strain evidence="3">CBS 340.73</strain>
    </source>
</reference>
<keyword evidence="1" id="KW-0732">Signal</keyword>
<evidence type="ECO:0000256" key="1">
    <source>
        <dbReference type="SAM" id="SignalP"/>
    </source>
</evidence>
<feature type="chain" id="PRO_5043041401" description="Secreted protein" evidence="1">
    <location>
        <begin position="24"/>
        <end position="80"/>
    </location>
</feature>
<evidence type="ECO:0000313" key="3">
    <source>
        <dbReference type="Proteomes" id="UP001303473"/>
    </source>
</evidence>
<name>A0AAN6S5A4_9PEZI</name>
<protein>
    <recommendedName>
        <fullName evidence="4">Secreted protein</fullName>
    </recommendedName>
</protein>
<sequence length="80" mass="9089">MGFIILAPEIVWFAEMTSTVVIAAVVDSETYICVHHCIESPIPPWARTSRIKIPSVLIQLLLPLEPFFETRSSLIKRRPI</sequence>
<evidence type="ECO:0008006" key="4">
    <source>
        <dbReference type="Google" id="ProtNLM"/>
    </source>
</evidence>
<dbReference type="EMBL" id="MU853789">
    <property type="protein sequence ID" value="KAK3940970.1"/>
    <property type="molecule type" value="Genomic_DNA"/>
</dbReference>
<organism evidence="2 3">
    <name type="scientific">Diplogelasinospora grovesii</name>
    <dbReference type="NCBI Taxonomy" id="303347"/>
    <lineage>
        <taxon>Eukaryota</taxon>
        <taxon>Fungi</taxon>
        <taxon>Dikarya</taxon>
        <taxon>Ascomycota</taxon>
        <taxon>Pezizomycotina</taxon>
        <taxon>Sordariomycetes</taxon>
        <taxon>Sordariomycetidae</taxon>
        <taxon>Sordariales</taxon>
        <taxon>Diplogelasinosporaceae</taxon>
        <taxon>Diplogelasinospora</taxon>
    </lineage>
</organism>
<proteinExistence type="predicted"/>
<comment type="caution">
    <text evidence="2">The sequence shown here is derived from an EMBL/GenBank/DDBJ whole genome shotgun (WGS) entry which is preliminary data.</text>
</comment>